<organism evidence="2 3">
    <name type="scientific">Cyanidioschyzon merolae (strain NIES-3377 / 10D)</name>
    <name type="common">Unicellular red alga</name>
    <dbReference type="NCBI Taxonomy" id="280699"/>
    <lineage>
        <taxon>Eukaryota</taxon>
        <taxon>Rhodophyta</taxon>
        <taxon>Bangiophyceae</taxon>
        <taxon>Cyanidiales</taxon>
        <taxon>Cyanidiaceae</taxon>
        <taxon>Cyanidioschyzon</taxon>
    </lineage>
</organism>
<accession>M1UTQ1</accession>
<feature type="region of interest" description="Disordered" evidence="1">
    <location>
        <begin position="1"/>
        <end position="27"/>
    </location>
</feature>
<protein>
    <submittedName>
        <fullName evidence="2">Uncharacterized protein</fullName>
    </submittedName>
</protein>
<feature type="compositionally biased region" description="Basic and acidic residues" evidence="1">
    <location>
        <begin position="365"/>
        <end position="374"/>
    </location>
</feature>
<dbReference type="Proteomes" id="UP000007014">
    <property type="component" value="Chromosome 14"/>
</dbReference>
<dbReference type="KEGG" id="cme:CYME_CMN064C"/>
<keyword evidence="3" id="KW-1185">Reference proteome</keyword>
<dbReference type="EMBL" id="AP006496">
    <property type="protein sequence ID" value="BAM81196.1"/>
    <property type="molecule type" value="Genomic_DNA"/>
</dbReference>
<gene>
    <name evidence="2" type="ORF">CYME_CMN064C</name>
</gene>
<dbReference type="RefSeq" id="XP_005537232.1">
    <property type="nucleotide sequence ID" value="XM_005537175.1"/>
</dbReference>
<dbReference type="AlphaFoldDB" id="M1UTQ1"/>
<dbReference type="Gramene" id="CMN064CT">
    <property type="protein sequence ID" value="CMN064CT"/>
    <property type="gene ID" value="CMN064C"/>
</dbReference>
<dbReference type="HOGENOM" id="CLU_410155_0_0_1"/>
<evidence type="ECO:0000256" key="1">
    <source>
        <dbReference type="SAM" id="MobiDB-lite"/>
    </source>
</evidence>
<feature type="region of interest" description="Disordered" evidence="1">
    <location>
        <begin position="363"/>
        <end position="391"/>
    </location>
</feature>
<dbReference type="OrthoDB" id="10607194at2759"/>
<name>M1UTQ1_CYAM1</name>
<sequence length="678" mass="76183">MQRSQRETWSETAPDMHPYGVGGRATRDGRDAALYAPTNVNEDHFRLHETRAPYRRHSKRESLKLREASGSTGIEEHTAGSVYGIGDAPTGTKGRTLYRPLEPQSGCVLSVDLHEPSSFPASEAFPSGAVAARRDSWLPWWSASERWHSQHAPLQLPRVPVALHVAGWMVVWVLVLISLRRRSREREERSALFARSCRKRTPARGRFPESPASAASVIRHVQPCYWLLPLLPLPKPVRLYSARAWPTLKTIACRKLHDPDRLERLWYRRHSRHYANLHDLSLSATFVALSDSNDDSEDAAIPTNEEYTAHRSELPASELMDHRSANVHTTENLAFPTVFGQIEKNQAPFRARLESKPQIQVLCERNQDVPEKQSKSGPRKGPMGKRASLPASWDDSIQYSLPMPGAELYAPVFENVSSSSSRSLSALGFSLAEPEKENSDCPWEHLASIIGTTFPSGSPSAHSTRSSHEANEHPLEIEACGHARHPDRYAGAMTALSALSISEHEGAQDGVHAALPCQSSTAAECNAKPVDSFPTGPMQSLPLLSALMWQDARVRRNPDGNWWLERHGEYRLENQPQVLFRFGDKFGVDARILPHNHESQVWYEWYFESRRADSSAEHPQYHGCRWGRNTAGETWHVRYHTDADGHHWEDRLDSTGHRLPPDANICIVQRLAGSLSSD</sequence>
<dbReference type="GeneID" id="16995296"/>
<reference evidence="2 3" key="2">
    <citation type="journal article" date="2007" name="BMC Biol.">
        <title>A 100%-complete sequence reveals unusually simple genomic features in the hot-spring red alga Cyanidioschyzon merolae.</title>
        <authorList>
            <person name="Nozaki H."/>
            <person name="Takano H."/>
            <person name="Misumi O."/>
            <person name="Terasawa K."/>
            <person name="Matsuzaki M."/>
            <person name="Maruyama S."/>
            <person name="Nishida K."/>
            <person name="Yagisawa F."/>
            <person name="Yoshida Y."/>
            <person name="Fujiwara T."/>
            <person name="Takio S."/>
            <person name="Tamura K."/>
            <person name="Chung S.J."/>
            <person name="Nakamura S."/>
            <person name="Kuroiwa H."/>
            <person name="Tanaka K."/>
            <person name="Sato N."/>
            <person name="Kuroiwa T."/>
        </authorList>
    </citation>
    <scope>NUCLEOTIDE SEQUENCE [LARGE SCALE GENOMIC DNA]</scope>
    <source>
        <strain evidence="2 3">10D</strain>
    </source>
</reference>
<proteinExistence type="predicted"/>
<evidence type="ECO:0000313" key="2">
    <source>
        <dbReference type="EMBL" id="BAM81196.1"/>
    </source>
</evidence>
<reference evidence="2 3" key="1">
    <citation type="journal article" date="2004" name="Nature">
        <title>Genome sequence of the ultrasmall unicellular red alga Cyanidioschyzon merolae 10D.</title>
        <authorList>
            <person name="Matsuzaki M."/>
            <person name="Misumi O."/>
            <person name="Shin-i T."/>
            <person name="Maruyama S."/>
            <person name="Takahara M."/>
            <person name="Miyagishima S."/>
            <person name="Mori T."/>
            <person name="Nishida K."/>
            <person name="Yagisawa F."/>
            <person name="Nishida K."/>
            <person name="Yoshida Y."/>
            <person name="Nishimura Y."/>
            <person name="Nakao S."/>
            <person name="Kobayashi T."/>
            <person name="Momoyama Y."/>
            <person name="Higashiyama T."/>
            <person name="Minoda A."/>
            <person name="Sano M."/>
            <person name="Nomoto H."/>
            <person name="Oishi K."/>
            <person name="Hayashi H."/>
            <person name="Ohta F."/>
            <person name="Nishizaka S."/>
            <person name="Haga S."/>
            <person name="Miura S."/>
            <person name="Morishita T."/>
            <person name="Kabeya Y."/>
            <person name="Terasawa K."/>
            <person name="Suzuki Y."/>
            <person name="Ishii Y."/>
            <person name="Asakawa S."/>
            <person name="Takano H."/>
            <person name="Ohta N."/>
            <person name="Kuroiwa H."/>
            <person name="Tanaka K."/>
            <person name="Shimizu N."/>
            <person name="Sugano S."/>
            <person name="Sato N."/>
            <person name="Nozaki H."/>
            <person name="Ogasawara N."/>
            <person name="Kohara Y."/>
            <person name="Kuroiwa T."/>
        </authorList>
    </citation>
    <scope>NUCLEOTIDE SEQUENCE [LARGE SCALE GENOMIC DNA]</scope>
    <source>
        <strain evidence="2 3">10D</strain>
    </source>
</reference>
<evidence type="ECO:0000313" key="3">
    <source>
        <dbReference type="Proteomes" id="UP000007014"/>
    </source>
</evidence>